<proteinExistence type="inferred from homology"/>
<feature type="binding site" evidence="17">
    <location>
        <begin position="86"/>
        <end position="88"/>
    </location>
    <ligand>
        <name>S-adenosyl-L-methionine</name>
        <dbReference type="ChEBI" id="CHEBI:59789"/>
    </ligand>
</feature>
<feature type="topological domain" description="Lumenal" evidence="17">
    <location>
        <begin position="23"/>
        <end position="34"/>
    </location>
</feature>
<feature type="topological domain" description="Lumenal" evidence="17">
    <location>
        <begin position="103"/>
        <end position="145"/>
    </location>
</feature>
<dbReference type="RefSeq" id="XP_040722566.1">
    <property type="nucleotide sequence ID" value="XM_040870050.1"/>
</dbReference>
<evidence type="ECO:0000256" key="14">
    <source>
        <dbReference type="ARBA" id="ARBA00023264"/>
    </source>
</evidence>
<dbReference type="GO" id="GO:0006656">
    <property type="term" value="P:phosphatidylcholine biosynthetic process"/>
    <property type="evidence" value="ECO:0007669"/>
    <property type="project" value="UniProtKB-UniRule"/>
</dbReference>
<dbReference type="HAMAP" id="MF_03216">
    <property type="entry name" value="PLMT"/>
    <property type="match status" value="1"/>
</dbReference>
<comment type="subcellular location">
    <subcellularLocation>
        <location evidence="17">Endoplasmic reticulum membrane</location>
        <topology evidence="17">Multi-pass membrane protein</topology>
    </subcellularLocation>
    <subcellularLocation>
        <location evidence="17">Mitochondrion membrane</location>
        <topology evidence="17">Multi-pass membrane protein</topology>
    </subcellularLocation>
</comment>
<dbReference type="EC" id="2.1.1.71" evidence="17"/>
<evidence type="ECO:0000313" key="20">
    <source>
        <dbReference type="Proteomes" id="UP000193685"/>
    </source>
</evidence>
<organism evidence="19 20">
    <name type="scientific">Protomyces lactucae-debilis</name>
    <dbReference type="NCBI Taxonomy" id="2754530"/>
    <lineage>
        <taxon>Eukaryota</taxon>
        <taxon>Fungi</taxon>
        <taxon>Dikarya</taxon>
        <taxon>Ascomycota</taxon>
        <taxon>Taphrinomycotina</taxon>
        <taxon>Taphrinomycetes</taxon>
        <taxon>Taphrinales</taxon>
        <taxon>Protomycetaceae</taxon>
        <taxon>Protomyces</taxon>
    </lineage>
</organism>
<dbReference type="UniPathway" id="UPA00753"/>
<evidence type="ECO:0000256" key="5">
    <source>
        <dbReference type="ARBA" id="ARBA00022679"/>
    </source>
</evidence>
<evidence type="ECO:0000256" key="6">
    <source>
        <dbReference type="ARBA" id="ARBA00022691"/>
    </source>
</evidence>
<evidence type="ECO:0000256" key="3">
    <source>
        <dbReference type="ARBA" id="ARBA00022516"/>
    </source>
</evidence>
<comment type="function">
    <text evidence="17">Catalyzes the second two steps of the methylation pathway of phosphatidylcholine biosynthesis, the SAM-dependent methylation of phosphatidylmonomethylethanolamine (PMME) to phosphatidyldimethylethanolamine (PDME) and of PDME to phosphatidylcholine (PC).</text>
</comment>
<evidence type="ECO:0000256" key="13">
    <source>
        <dbReference type="ARBA" id="ARBA00023209"/>
    </source>
</evidence>
<dbReference type="Gene3D" id="1.20.120.1630">
    <property type="match status" value="1"/>
</dbReference>
<feature type="topological domain" description="Lumenal" evidence="17">
    <location>
        <begin position="1"/>
        <end position="2"/>
    </location>
</feature>
<keyword evidence="9 17" id="KW-1133">Transmembrane helix</keyword>
<evidence type="ECO:0000256" key="8">
    <source>
        <dbReference type="ARBA" id="ARBA00022824"/>
    </source>
</evidence>
<evidence type="ECO:0000256" key="12">
    <source>
        <dbReference type="ARBA" id="ARBA00023136"/>
    </source>
</evidence>
<evidence type="ECO:0000256" key="16">
    <source>
        <dbReference type="ARBA" id="ARBA00052459"/>
    </source>
</evidence>
<reference evidence="19 20" key="1">
    <citation type="submission" date="2016-07" db="EMBL/GenBank/DDBJ databases">
        <title>Pervasive Adenine N6-methylation of Active Genes in Fungi.</title>
        <authorList>
            <consortium name="DOE Joint Genome Institute"/>
            <person name="Mondo S.J."/>
            <person name="Dannebaum R.O."/>
            <person name="Kuo R.C."/>
            <person name="Labutti K."/>
            <person name="Haridas S."/>
            <person name="Kuo A."/>
            <person name="Salamov A."/>
            <person name="Ahrendt S.R."/>
            <person name="Lipzen A."/>
            <person name="Sullivan W."/>
            <person name="Andreopoulos W.B."/>
            <person name="Clum A."/>
            <person name="Lindquist E."/>
            <person name="Daum C."/>
            <person name="Ramamoorthy G.K."/>
            <person name="Gryganskyi A."/>
            <person name="Culley D."/>
            <person name="Magnuson J.K."/>
            <person name="James T.Y."/>
            <person name="O'Malley M.A."/>
            <person name="Stajich J.E."/>
            <person name="Spatafora J.W."/>
            <person name="Visel A."/>
            <person name="Grigoriev I.V."/>
        </authorList>
    </citation>
    <scope>NUCLEOTIDE SEQUENCE [LARGE SCALE GENOMIC DNA]</scope>
    <source>
        <strain evidence="19 20">12-1054</strain>
    </source>
</reference>
<feature type="topological domain" description="Cytoplasmic" evidence="17">
    <location>
        <begin position="55"/>
        <end position="81"/>
    </location>
</feature>
<gene>
    <name evidence="19" type="ORF">BCR37DRAFT_383384</name>
</gene>
<comment type="catalytic activity">
    <reaction evidence="16 17">
        <text>a 1,2-diacyl-sn-glycero-3-phospho-N-methylethanolamine + S-adenosyl-L-methionine = a 1,2-diacyl-sn-glycero-3-phospho-N,N-dimethylethanolamine + S-adenosyl-L-homocysteine + H(+)</text>
        <dbReference type="Rhea" id="RHEA:32735"/>
        <dbReference type="ChEBI" id="CHEBI:15378"/>
        <dbReference type="ChEBI" id="CHEBI:57856"/>
        <dbReference type="ChEBI" id="CHEBI:59789"/>
        <dbReference type="ChEBI" id="CHEBI:64572"/>
        <dbReference type="ChEBI" id="CHEBI:64573"/>
        <dbReference type="EC" id="2.1.1.71"/>
    </reaction>
</comment>
<keyword evidence="7 17" id="KW-0812">Transmembrane</keyword>
<dbReference type="InterPro" id="IPR024960">
    <property type="entry name" value="PEMT/MFAP"/>
</dbReference>
<dbReference type="GO" id="GO:0032259">
    <property type="term" value="P:methylation"/>
    <property type="evidence" value="ECO:0007669"/>
    <property type="project" value="UniProtKB-KW"/>
</dbReference>
<keyword evidence="6 17" id="KW-0949">S-adenosyl-L-methionine</keyword>
<dbReference type="STRING" id="56484.A0A1Y2EXI1"/>
<name>A0A1Y2EXI1_PROLT</name>
<keyword evidence="5 17" id="KW-0808">Transferase</keyword>
<comment type="pathway">
    <text evidence="1 17">Phospholipid metabolism; phosphatidylcholine biosynthesis.</text>
</comment>
<keyword evidence="3 17" id="KW-0444">Lipid biosynthesis</keyword>
<dbReference type="PANTHER" id="PTHR15458">
    <property type="entry name" value="PHOSPHATIDYLETHANOLAMINE N-METHYLTRANSFERASE"/>
    <property type="match status" value="1"/>
</dbReference>
<comment type="similarity">
    <text evidence="17">Belongs to the class VI-like SAM-binding methyltransferase superfamily. PEMT/PEM2 methyltransferase family.</text>
</comment>
<evidence type="ECO:0000256" key="11">
    <source>
        <dbReference type="ARBA" id="ARBA00023128"/>
    </source>
</evidence>
<dbReference type="AlphaFoldDB" id="A0A1Y2EXI1"/>
<dbReference type="PIRSF" id="PIRSF005444">
    <property type="entry name" value="PEMT"/>
    <property type="match status" value="1"/>
</dbReference>
<feature type="binding site" evidence="17">
    <location>
        <begin position="168"/>
        <end position="169"/>
    </location>
    <ligand>
        <name>S-adenosyl-L-methionine</name>
        <dbReference type="ChEBI" id="CHEBI:59789"/>
    </ligand>
</feature>
<protein>
    <recommendedName>
        <fullName evidence="17">Phosphatidyl-N-methylethanolamine N-methyltransferase</fullName>
        <ecNumber evidence="17">2.1.1.71</ecNumber>
    </recommendedName>
    <alternativeName>
        <fullName evidence="17">Phospholipid methyltransferase</fullName>
        <shortName evidence="17">PLMT</shortName>
    </alternativeName>
</protein>
<feature type="topological domain" description="Cytoplasmic" evidence="17">
    <location>
        <begin position="167"/>
        <end position="186"/>
    </location>
</feature>
<dbReference type="InterPro" id="IPR007318">
    <property type="entry name" value="Phopholipid_MeTrfase"/>
</dbReference>
<dbReference type="GO" id="GO:0031966">
    <property type="term" value="C:mitochondrial membrane"/>
    <property type="evidence" value="ECO:0007669"/>
    <property type="project" value="UniProtKB-SubCell"/>
</dbReference>
<feature type="transmembrane region" description="Helical" evidence="18">
    <location>
        <begin position="79"/>
        <end position="107"/>
    </location>
</feature>
<dbReference type="PROSITE" id="PS51599">
    <property type="entry name" value="SAM_PEMT_PEM2"/>
    <property type="match status" value="1"/>
</dbReference>
<dbReference type="FunFam" id="1.20.120.1630:FF:000005">
    <property type="entry name" value="Phosphatidylethanolamine N-methyltransferase"/>
    <property type="match status" value="1"/>
</dbReference>
<dbReference type="GO" id="GO:0000773">
    <property type="term" value="F:phosphatidyl-N-methylethanolamine N-methyltransferase activity"/>
    <property type="evidence" value="ECO:0007669"/>
    <property type="project" value="UniProtKB-UniRule"/>
</dbReference>
<comment type="catalytic activity">
    <reaction evidence="15">
        <text>a 1,2-diacyl-sn-glycero-3-phospho-N,N-dimethylethanolamine + S-adenosyl-L-methionine = a 1,2-diacyl-sn-glycero-3-phosphocholine + S-adenosyl-L-homocysteine + H(+)</text>
        <dbReference type="Rhea" id="RHEA:32739"/>
        <dbReference type="ChEBI" id="CHEBI:15378"/>
        <dbReference type="ChEBI" id="CHEBI:57643"/>
        <dbReference type="ChEBI" id="CHEBI:57856"/>
        <dbReference type="ChEBI" id="CHEBI:59789"/>
        <dbReference type="ChEBI" id="CHEBI:64572"/>
        <dbReference type="EC" id="2.1.1.71"/>
    </reaction>
</comment>
<evidence type="ECO:0000256" key="9">
    <source>
        <dbReference type="ARBA" id="ARBA00022989"/>
    </source>
</evidence>
<keyword evidence="14 17" id="KW-1208">Phospholipid metabolism</keyword>
<keyword evidence="12 17" id="KW-0472">Membrane</keyword>
<keyword evidence="10 17" id="KW-0443">Lipid metabolism</keyword>
<dbReference type="PANTHER" id="PTHR15458:SF5">
    <property type="entry name" value="PHOSPHATIDYLETHANOLAMINE N-METHYLTRANSFERASE"/>
    <property type="match status" value="1"/>
</dbReference>
<dbReference type="GeneID" id="63786649"/>
<evidence type="ECO:0000256" key="1">
    <source>
        <dbReference type="ARBA" id="ARBA00004969"/>
    </source>
</evidence>
<dbReference type="OMA" id="PTFWNIA"/>
<dbReference type="EMBL" id="MCFI01000023">
    <property type="protein sequence ID" value="ORY76303.1"/>
    <property type="molecule type" value="Genomic_DNA"/>
</dbReference>
<keyword evidence="11 17" id="KW-0496">Mitochondrion</keyword>
<evidence type="ECO:0000256" key="2">
    <source>
        <dbReference type="ARBA" id="ARBA00005189"/>
    </source>
</evidence>
<comment type="caution">
    <text evidence="19">The sequence shown here is derived from an EMBL/GenBank/DDBJ whole genome shotgun (WGS) entry which is preliminary data.</text>
</comment>
<accession>A0A1Y2EXI1</accession>
<keyword evidence="13 17" id="KW-0594">Phospholipid biosynthesis</keyword>
<evidence type="ECO:0000256" key="15">
    <source>
        <dbReference type="ARBA" id="ARBA00051252"/>
    </source>
</evidence>
<evidence type="ECO:0000256" key="18">
    <source>
        <dbReference type="SAM" id="Phobius"/>
    </source>
</evidence>
<evidence type="ECO:0000256" key="7">
    <source>
        <dbReference type="ARBA" id="ARBA00022692"/>
    </source>
</evidence>
<dbReference type="Proteomes" id="UP000193685">
    <property type="component" value="Unassembled WGS sequence"/>
</dbReference>
<evidence type="ECO:0000256" key="17">
    <source>
        <dbReference type="HAMAP-Rule" id="MF_03216"/>
    </source>
</evidence>
<dbReference type="Pfam" id="PF04191">
    <property type="entry name" value="PEMT"/>
    <property type="match status" value="1"/>
</dbReference>
<evidence type="ECO:0000256" key="10">
    <source>
        <dbReference type="ARBA" id="ARBA00023098"/>
    </source>
</evidence>
<dbReference type="OrthoDB" id="8300106at2759"/>
<keyword evidence="20" id="KW-1185">Reference proteome</keyword>
<keyword evidence="8 17" id="KW-0256">Endoplasmic reticulum</keyword>
<comment type="pathway">
    <text evidence="2">Lipid metabolism.</text>
</comment>
<comment type="caution">
    <text evidence="17">Lacks conserved residue(s) required for the propagation of feature annotation.</text>
</comment>
<feature type="transmembrane region" description="Helical" evidence="18">
    <location>
        <begin position="6"/>
        <end position="22"/>
    </location>
</feature>
<evidence type="ECO:0000256" key="4">
    <source>
        <dbReference type="ARBA" id="ARBA00022603"/>
    </source>
</evidence>
<keyword evidence="4 17" id="KW-0489">Methyltransferase</keyword>
<evidence type="ECO:0000313" key="19">
    <source>
        <dbReference type="EMBL" id="ORY76303.1"/>
    </source>
</evidence>
<feature type="transmembrane region" description="Helical" evidence="18">
    <location>
        <begin position="128"/>
        <end position="146"/>
    </location>
</feature>
<dbReference type="GO" id="GO:0005789">
    <property type="term" value="C:endoplasmic reticulum membrane"/>
    <property type="evidence" value="ECO:0007669"/>
    <property type="project" value="UniProtKB-SubCell"/>
</dbReference>
<sequence length="186" mass="20718">MTPLAISAASIAFNPIFWNVVARAEHKLKLMTRILGPYNGCYLLALTIFSLGLIRDHFYLEALKVAPTSPLLLSLPHKAIGAVFFGLGNLLVVSSMWALGVTGTYLGDYFGILMKDRVTSFPFNVTDNPMYYGSVLSFVGTAFWYAKPLGFVLSAEVLIMYVIALRFEEPYTAAIYAKRDRDQKKK</sequence>
<feature type="transmembrane region" description="Helical" evidence="18">
    <location>
        <begin position="34"/>
        <end position="54"/>
    </location>
</feature>